<dbReference type="PANTHER" id="PTHR30346">
    <property type="entry name" value="TRANSCRIPTIONAL DUAL REGULATOR HCAR-RELATED"/>
    <property type="match status" value="1"/>
</dbReference>
<dbReference type="SUPFAM" id="SSF46785">
    <property type="entry name" value="Winged helix' DNA-binding domain"/>
    <property type="match status" value="1"/>
</dbReference>
<dbReference type="AlphaFoldDB" id="A0A7W2AB00"/>
<comment type="similarity">
    <text evidence="1">Belongs to the LysR transcriptional regulatory family.</text>
</comment>
<keyword evidence="2" id="KW-0805">Transcription regulation</keyword>
<accession>A0A7W2AB00</accession>
<evidence type="ECO:0000256" key="3">
    <source>
        <dbReference type="ARBA" id="ARBA00023125"/>
    </source>
</evidence>
<dbReference type="Pfam" id="PF03466">
    <property type="entry name" value="LysR_substrate"/>
    <property type="match status" value="1"/>
</dbReference>
<keyword evidence="7" id="KW-1185">Reference proteome</keyword>
<name>A0A7W2AB00_9GAMM</name>
<dbReference type="InterPro" id="IPR036388">
    <property type="entry name" value="WH-like_DNA-bd_sf"/>
</dbReference>
<dbReference type="CDD" id="cd08414">
    <property type="entry name" value="PBP2_LTTR_aromatics_like"/>
    <property type="match status" value="1"/>
</dbReference>
<sequence>MLNLRDFEAFVELADRLHFQDTADRLNISAATLSRIISRVEEQVGTRLFERTTRSVALTVAGQAFLTEAEQVLRQQQNAMRVGREIGLGITGQIKLGYGGVAMETFLPGLITRFREALPGVQVNLNLLPIHEQEQALLGGTLDVGFFCGSTRNSELTCRPCYRERLLLVMAADHPLSSMTDIRLADLEPFGFVFGKRDKWVSVYDRFLDSCNRQELNMRIELEADDVTSVMGLVAAGELLSLFPASHETMRRRGICWRSVTDFEDSIVVNAVHLRGNQNPVLQHWLDNMQE</sequence>
<evidence type="ECO:0000313" key="6">
    <source>
        <dbReference type="EMBL" id="MBA4500967.1"/>
    </source>
</evidence>
<organism evidence="6 7">
    <name type="scientific">Marinobacterium marinum</name>
    <dbReference type="NCBI Taxonomy" id="2756129"/>
    <lineage>
        <taxon>Bacteria</taxon>
        <taxon>Pseudomonadati</taxon>
        <taxon>Pseudomonadota</taxon>
        <taxon>Gammaproteobacteria</taxon>
        <taxon>Oceanospirillales</taxon>
        <taxon>Oceanospirillaceae</taxon>
        <taxon>Marinobacterium</taxon>
    </lineage>
</organism>
<dbReference type="Pfam" id="PF00126">
    <property type="entry name" value="HTH_1"/>
    <property type="match status" value="1"/>
</dbReference>
<dbReference type="PROSITE" id="PS50931">
    <property type="entry name" value="HTH_LYSR"/>
    <property type="match status" value="1"/>
</dbReference>
<dbReference type="InterPro" id="IPR005119">
    <property type="entry name" value="LysR_subst-bd"/>
</dbReference>
<evidence type="ECO:0000313" key="7">
    <source>
        <dbReference type="Proteomes" id="UP000538931"/>
    </source>
</evidence>
<proteinExistence type="inferred from homology"/>
<dbReference type="PANTHER" id="PTHR30346:SF0">
    <property type="entry name" value="HCA OPERON TRANSCRIPTIONAL ACTIVATOR HCAR"/>
    <property type="match status" value="1"/>
</dbReference>
<dbReference type="InterPro" id="IPR000847">
    <property type="entry name" value="LysR_HTH_N"/>
</dbReference>
<dbReference type="RefSeq" id="WP_181736431.1">
    <property type="nucleotide sequence ID" value="NZ_JACEMT010000030.1"/>
</dbReference>
<keyword evidence="4" id="KW-0804">Transcription</keyword>
<evidence type="ECO:0000259" key="5">
    <source>
        <dbReference type="PROSITE" id="PS50931"/>
    </source>
</evidence>
<reference evidence="6 7" key="1">
    <citation type="submission" date="2020-07" db="EMBL/GenBank/DDBJ databases">
        <title>Bacterium isolated from marien macroalgae.</title>
        <authorList>
            <person name="Zhu K."/>
            <person name="Lu D."/>
            <person name="Du Z."/>
        </authorList>
    </citation>
    <scope>NUCLEOTIDE SEQUENCE [LARGE SCALE GENOMIC DNA]</scope>
    <source>
        <strain evidence="6 7">3-1745</strain>
    </source>
</reference>
<feature type="domain" description="HTH lysR-type" evidence="5">
    <location>
        <begin position="2"/>
        <end position="59"/>
    </location>
</feature>
<evidence type="ECO:0000256" key="2">
    <source>
        <dbReference type="ARBA" id="ARBA00023015"/>
    </source>
</evidence>
<protein>
    <submittedName>
        <fullName evidence="6">LysR family transcriptional regulator</fullName>
    </submittedName>
</protein>
<comment type="caution">
    <text evidence="6">The sequence shown here is derived from an EMBL/GenBank/DDBJ whole genome shotgun (WGS) entry which is preliminary data.</text>
</comment>
<dbReference type="GO" id="GO:0003700">
    <property type="term" value="F:DNA-binding transcription factor activity"/>
    <property type="evidence" value="ECO:0007669"/>
    <property type="project" value="InterPro"/>
</dbReference>
<dbReference type="FunFam" id="1.10.10.10:FF:000001">
    <property type="entry name" value="LysR family transcriptional regulator"/>
    <property type="match status" value="1"/>
</dbReference>
<dbReference type="InterPro" id="IPR036390">
    <property type="entry name" value="WH_DNA-bd_sf"/>
</dbReference>
<dbReference type="EMBL" id="JACEMT010000030">
    <property type="protein sequence ID" value="MBA4500967.1"/>
    <property type="molecule type" value="Genomic_DNA"/>
</dbReference>
<dbReference type="GO" id="GO:0003677">
    <property type="term" value="F:DNA binding"/>
    <property type="evidence" value="ECO:0007669"/>
    <property type="project" value="UniProtKB-KW"/>
</dbReference>
<keyword evidence="3" id="KW-0238">DNA-binding</keyword>
<dbReference type="Gene3D" id="1.10.10.10">
    <property type="entry name" value="Winged helix-like DNA-binding domain superfamily/Winged helix DNA-binding domain"/>
    <property type="match status" value="1"/>
</dbReference>
<evidence type="ECO:0000256" key="1">
    <source>
        <dbReference type="ARBA" id="ARBA00009437"/>
    </source>
</evidence>
<dbReference type="Gene3D" id="3.40.190.10">
    <property type="entry name" value="Periplasmic binding protein-like II"/>
    <property type="match status" value="2"/>
</dbReference>
<dbReference type="SUPFAM" id="SSF53850">
    <property type="entry name" value="Periplasmic binding protein-like II"/>
    <property type="match status" value="1"/>
</dbReference>
<evidence type="ECO:0000256" key="4">
    <source>
        <dbReference type="ARBA" id="ARBA00023163"/>
    </source>
</evidence>
<gene>
    <name evidence="6" type="ORF">H1S06_01115</name>
</gene>
<dbReference type="GO" id="GO:0032993">
    <property type="term" value="C:protein-DNA complex"/>
    <property type="evidence" value="ECO:0007669"/>
    <property type="project" value="TreeGrafter"/>
</dbReference>
<dbReference type="Proteomes" id="UP000538931">
    <property type="component" value="Unassembled WGS sequence"/>
</dbReference>